<dbReference type="OrthoDB" id="1440503at2"/>
<feature type="transmembrane region" description="Helical" evidence="1">
    <location>
        <begin position="88"/>
        <end position="106"/>
    </location>
</feature>
<protein>
    <submittedName>
        <fullName evidence="2">Uncharacterized protein</fullName>
    </submittedName>
</protein>
<keyword evidence="1" id="KW-0812">Transmembrane</keyword>
<evidence type="ECO:0000313" key="2">
    <source>
        <dbReference type="EMBL" id="ABL65103.1"/>
    </source>
</evidence>
<dbReference type="RefSeq" id="WP_011744930.1">
    <property type="nucleotide sequence ID" value="NC_008639.1"/>
</dbReference>
<feature type="transmembrane region" description="Helical" evidence="1">
    <location>
        <begin position="118"/>
        <end position="138"/>
    </location>
</feature>
<dbReference type="EMBL" id="CP000492">
    <property type="protein sequence ID" value="ABL65103.1"/>
    <property type="molecule type" value="Genomic_DNA"/>
</dbReference>
<keyword evidence="1" id="KW-1133">Transmembrane helix</keyword>
<reference evidence="2 3" key="1">
    <citation type="submission" date="2006-12" db="EMBL/GenBank/DDBJ databases">
        <title>Complete sequence of Chlorobium phaeobacteroides DSM 266.</title>
        <authorList>
            <consortium name="US DOE Joint Genome Institute"/>
            <person name="Copeland A."/>
            <person name="Lucas S."/>
            <person name="Lapidus A."/>
            <person name="Barry K."/>
            <person name="Detter J.C."/>
            <person name="Glavina del Rio T."/>
            <person name="Hammon N."/>
            <person name="Israni S."/>
            <person name="Pitluck S."/>
            <person name="Goltsman E."/>
            <person name="Schmutz J."/>
            <person name="Larimer F."/>
            <person name="Land M."/>
            <person name="Hauser L."/>
            <person name="Mikhailova N."/>
            <person name="Li T."/>
            <person name="Overmann J."/>
            <person name="Bryant D.A."/>
            <person name="Richardson P."/>
        </authorList>
    </citation>
    <scope>NUCLEOTIDE SEQUENCE [LARGE SCALE GENOMIC DNA]</scope>
    <source>
        <strain evidence="2 3">DSM 266</strain>
    </source>
</reference>
<accession>A1BFC6</accession>
<feature type="transmembrane region" description="Helical" evidence="1">
    <location>
        <begin position="158"/>
        <end position="178"/>
    </location>
</feature>
<name>A1BFC6_CHLPD</name>
<organism evidence="2 3">
    <name type="scientific">Chlorobium phaeobacteroides (strain DSM 266 / SMG 266 / 2430)</name>
    <dbReference type="NCBI Taxonomy" id="290317"/>
    <lineage>
        <taxon>Bacteria</taxon>
        <taxon>Pseudomonadati</taxon>
        <taxon>Chlorobiota</taxon>
        <taxon>Chlorobiia</taxon>
        <taxon>Chlorobiales</taxon>
        <taxon>Chlorobiaceae</taxon>
        <taxon>Chlorobium/Pelodictyon group</taxon>
        <taxon>Chlorobium</taxon>
    </lineage>
</organism>
<evidence type="ECO:0000313" key="3">
    <source>
        <dbReference type="Proteomes" id="UP000008701"/>
    </source>
</evidence>
<dbReference type="AlphaFoldDB" id="A1BFC6"/>
<evidence type="ECO:0000256" key="1">
    <source>
        <dbReference type="SAM" id="Phobius"/>
    </source>
</evidence>
<keyword evidence="1" id="KW-0472">Membrane</keyword>
<keyword evidence="3" id="KW-1185">Reference proteome</keyword>
<feature type="transmembrane region" description="Helical" evidence="1">
    <location>
        <begin position="18"/>
        <end position="37"/>
    </location>
</feature>
<dbReference type="Proteomes" id="UP000008701">
    <property type="component" value="Chromosome"/>
</dbReference>
<dbReference type="eggNOG" id="COG2319">
    <property type="taxonomic scope" value="Bacteria"/>
</dbReference>
<sequence>MKDMQAPFSWIRAERQKILFNVFAAISVLLMAVLYHIGKPLVIPEQGVSFGIVDMELPVTFLRADSILSVWERHGVVELGVRQTLLDFLFLMLYPVALSLLCMRLAKRRFGFMASLGIALSWVVLLCIPFDACENILILKMLGGNTSSPYPEFTTIMAVMKFSLIGCSLIGYPFLCLFQKLLKSCKTC</sequence>
<gene>
    <name evidence="2" type="ordered locus">Cpha266_1061</name>
</gene>
<proteinExistence type="predicted"/>
<dbReference type="HOGENOM" id="CLU_123766_0_0_10"/>
<dbReference type="KEGG" id="cph:Cpha266_1061"/>